<name>A0A821BTK6_9BILA</name>
<accession>A0A821BTK6</accession>
<dbReference type="AlphaFoldDB" id="A0A821BTK6"/>
<dbReference type="EMBL" id="CAJOBG010071720">
    <property type="protein sequence ID" value="CAF4596952.1"/>
    <property type="molecule type" value="Genomic_DNA"/>
</dbReference>
<sequence>MFFNTEPSGRLPYGTLPNILQRFGIALTESELTSAAIDLAYN</sequence>
<dbReference type="EMBL" id="CAJOBJ010263661">
    <property type="protein sequence ID" value="CAF5118609.1"/>
    <property type="molecule type" value="Genomic_DNA"/>
</dbReference>
<comment type="caution">
    <text evidence="1">The sequence shown here is derived from an EMBL/GenBank/DDBJ whole genome shotgun (WGS) entry which is preliminary data.</text>
</comment>
<protein>
    <submittedName>
        <fullName evidence="1">Uncharacterized protein</fullName>
    </submittedName>
</protein>
<evidence type="ECO:0000313" key="2">
    <source>
        <dbReference type="EMBL" id="CAF5118609.1"/>
    </source>
</evidence>
<reference evidence="1" key="1">
    <citation type="submission" date="2021-02" db="EMBL/GenBank/DDBJ databases">
        <authorList>
            <person name="Nowell W R."/>
        </authorList>
    </citation>
    <scope>NUCLEOTIDE SEQUENCE</scope>
</reference>
<gene>
    <name evidence="2" type="ORF">GIL414_LOCUS63448</name>
    <name evidence="1" type="ORF">OVN521_LOCUS45008</name>
</gene>
<proteinExistence type="predicted"/>
<evidence type="ECO:0000313" key="1">
    <source>
        <dbReference type="EMBL" id="CAF4596952.1"/>
    </source>
</evidence>
<evidence type="ECO:0000313" key="3">
    <source>
        <dbReference type="Proteomes" id="UP000663866"/>
    </source>
</evidence>
<dbReference type="Proteomes" id="UP000681720">
    <property type="component" value="Unassembled WGS sequence"/>
</dbReference>
<feature type="non-terminal residue" evidence="1">
    <location>
        <position position="42"/>
    </location>
</feature>
<dbReference type="Proteomes" id="UP000663866">
    <property type="component" value="Unassembled WGS sequence"/>
</dbReference>
<keyword evidence="3" id="KW-1185">Reference proteome</keyword>
<organism evidence="1 3">
    <name type="scientific">Rotaria magnacalcarata</name>
    <dbReference type="NCBI Taxonomy" id="392030"/>
    <lineage>
        <taxon>Eukaryota</taxon>
        <taxon>Metazoa</taxon>
        <taxon>Spiralia</taxon>
        <taxon>Gnathifera</taxon>
        <taxon>Rotifera</taxon>
        <taxon>Eurotatoria</taxon>
        <taxon>Bdelloidea</taxon>
        <taxon>Philodinida</taxon>
        <taxon>Philodinidae</taxon>
        <taxon>Rotaria</taxon>
    </lineage>
</organism>